<sequence>MIKRKQLFRHRPAEGTIGDCHRTAIACLLDLEPEAVPHFGELYFNDPDGARFNKAFEDWLSGRGLRTAIIVYNGDSLDNVLAAIGAQNKGAYYLLGGTSLTGVNHTVVCCGGEIAHDPSIDDVGIVGPCDDGYYWVTFIVPDFMYAKEAA</sequence>
<reference evidence="1 2" key="1">
    <citation type="submission" date="2019-11" db="EMBL/GenBank/DDBJ databases">
        <title>Metabolism of dissolved organic matter in forest soils.</title>
        <authorList>
            <person name="Cyle K.T."/>
            <person name="Wilhelm R.C."/>
            <person name="Martinez C.E."/>
        </authorList>
    </citation>
    <scope>NUCLEOTIDE SEQUENCE [LARGE SCALE GENOMIC DNA]</scope>
    <source>
        <strain evidence="1 2">5N</strain>
    </source>
</reference>
<keyword evidence="2" id="KW-1185">Reference proteome</keyword>
<dbReference type="EMBL" id="WOEZ01000185">
    <property type="protein sequence ID" value="NPT59076.1"/>
    <property type="molecule type" value="Genomic_DNA"/>
</dbReference>
<evidence type="ECO:0000313" key="1">
    <source>
        <dbReference type="EMBL" id="NPT59076.1"/>
    </source>
</evidence>
<accession>A0A972NSU9</accession>
<organism evidence="1 2">
    <name type="scientific">Paraburkholderia elongata</name>
    <dbReference type="NCBI Taxonomy" id="2675747"/>
    <lineage>
        <taxon>Bacteria</taxon>
        <taxon>Pseudomonadati</taxon>
        <taxon>Pseudomonadota</taxon>
        <taxon>Betaproteobacteria</taxon>
        <taxon>Burkholderiales</taxon>
        <taxon>Burkholderiaceae</taxon>
        <taxon>Paraburkholderia</taxon>
    </lineage>
</organism>
<evidence type="ECO:0000313" key="2">
    <source>
        <dbReference type="Proteomes" id="UP000655523"/>
    </source>
</evidence>
<comment type="caution">
    <text evidence="1">The sequence shown here is derived from an EMBL/GenBank/DDBJ whole genome shotgun (WGS) entry which is preliminary data.</text>
</comment>
<proteinExistence type="predicted"/>
<dbReference type="AlphaFoldDB" id="A0A972NSU9"/>
<dbReference type="Proteomes" id="UP000655523">
    <property type="component" value="Unassembled WGS sequence"/>
</dbReference>
<protein>
    <submittedName>
        <fullName evidence="1">Uncharacterized protein</fullName>
    </submittedName>
</protein>
<dbReference type="RefSeq" id="WP_172172092.1">
    <property type="nucleotide sequence ID" value="NZ_WOEZ01000185.1"/>
</dbReference>
<gene>
    <name evidence="1" type="ORF">GNZ13_32090</name>
</gene>
<name>A0A972NSU9_9BURK</name>